<protein>
    <submittedName>
        <fullName evidence="6">A1 family peptidase</fullName>
    </submittedName>
</protein>
<dbReference type="InterPro" id="IPR021109">
    <property type="entry name" value="Peptidase_aspartic_dom_sf"/>
</dbReference>
<feature type="transmembrane region" description="Helical" evidence="3">
    <location>
        <begin position="499"/>
        <end position="525"/>
    </location>
</feature>
<comment type="similarity">
    <text evidence="1">Belongs to the peptidase A1 family.</text>
</comment>
<keyword evidence="3" id="KW-0812">Transmembrane</keyword>
<accession>A0A9P3G7U5</accession>
<dbReference type="PROSITE" id="PS51767">
    <property type="entry name" value="PEPTIDASE_A1"/>
    <property type="match status" value="1"/>
</dbReference>
<dbReference type="Gene3D" id="2.40.70.10">
    <property type="entry name" value="Acid Proteases"/>
    <property type="match status" value="2"/>
</dbReference>
<dbReference type="Proteomes" id="UP000703269">
    <property type="component" value="Unassembled WGS sequence"/>
</dbReference>
<name>A0A9P3G7U5_9APHY</name>
<sequence length="559" mass="58214">MVLSPSASASLFTLALFAATTQAAPSLNVKRAPGGFTMKGSGTGVGALDLSPSPAAGSVSGSGQTVADVQDVLYLIEIVLAKNTYIVQMDTGSSDLWVYAPDDKMQLTNQTGITATEAYGQGVAEGEIVFGELQLGSYTIPSQAFISASSAEDFSFFSQGAVGILGLAFDDVELSAINAELEAAYGATTLGRTPISSIFAQNPDTPNAFDVHLDRTSDLDDTASGLFFIGEHDPAFANVSAQPRLARQTVGRWSVPLDGMDVNGAAFAFAPSSIDTVPAGKIAALLDTGFSFPPLQPEAVDAIYSTIPGAVKYSDQFPQWIVPCDQGTNVTFTFGGLPFAVHPLDLTAIQTTEITQNGQSQNVTFCINTYQYLDLDPTSFSGFDAILGDAFLRNVYASFDYGDTDSSGNQSFVQLVSTTDPVAAWSDFAASRKAALAQLPPTIDPKTLVSISNGGDTDDSVAGADAVPSSTTVGSVSTPTGAAALQDGSTKLYDLVDKYGPVIVGLLAGNILIGVLLCAIALAACMRKGAARSRSINSSYAPVRFKEADAHSDRTSYHD</sequence>
<keyword evidence="3" id="KW-0472">Membrane</keyword>
<feature type="chain" id="PRO_5040283485" evidence="4">
    <location>
        <begin position="24"/>
        <end position="559"/>
    </location>
</feature>
<dbReference type="PANTHER" id="PTHR47966">
    <property type="entry name" value="BETA-SITE APP-CLEAVING ENZYME, ISOFORM A-RELATED"/>
    <property type="match status" value="1"/>
</dbReference>
<dbReference type="CDD" id="cd05471">
    <property type="entry name" value="pepsin_like"/>
    <property type="match status" value="1"/>
</dbReference>
<keyword evidence="4" id="KW-0732">Signal</keyword>
<organism evidence="6 7">
    <name type="scientific">Phanerochaete sordida</name>
    <dbReference type="NCBI Taxonomy" id="48140"/>
    <lineage>
        <taxon>Eukaryota</taxon>
        <taxon>Fungi</taxon>
        <taxon>Dikarya</taxon>
        <taxon>Basidiomycota</taxon>
        <taxon>Agaricomycotina</taxon>
        <taxon>Agaricomycetes</taxon>
        <taxon>Polyporales</taxon>
        <taxon>Phanerochaetaceae</taxon>
        <taxon>Phanerochaete</taxon>
    </lineage>
</organism>
<dbReference type="InterPro" id="IPR034164">
    <property type="entry name" value="Pepsin-like_dom"/>
</dbReference>
<dbReference type="PANTHER" id="PTHR47966:SF51">
    <property type="entry name" value="BETA-SITE APP-CLEAVING ENZYME, ISOFORM A-RELATED"/>
    <property type="match status" value="1"/>
</dbReference>
<evidence type="ECO:0000256" key="3">
    <source>
        <dbReference type="SAM" id="Phobius"/>
    </source>
</evidence>
<dbReference type="PRINTS" id="PR00792">
    <property type="entry name" value="PEPSIN"/>
</dbReference>
<keyword evidence="3" id="KW-1133">Transmembrane helix</keyword>
<dbReference type="InterPro" id="IPR033121">
    <property type="entry name" value="PEPTIDASE_A1"/>
</dbReference>
<gene>
    <name evidence="6" type="ORF">PsYK624_070800</name>
</gene>
<evidence type="ECO:0000313" key="7">
    <source>
        <dbReference type="Proteomes" id="UP000703269"/>
    </source>
</evidence>
<dbReference type="OrthoDB" id="771136at2759"/>
<evidence type="ECO:0000256" key="4">
    <source>
        <dbReference type="SAM" id="SignalP"/>
    </source>
</evidence>
<evidence type="ECO:0000256" key="2">
    <source>
        <dbReference type="SAM" id="MobiDB-lite"/>
    </source>
</evidence>
<feature type="region of interest" description="Disordered" evidence="2">
    <location>
        <begin position="460"/>
        <end position="479"/>
    </location>
</feature>
<evidence type="ECO:0000313" key="6">
    <source>
        <dbReference type="EMBL" id="GJE90933.1"/>
    </source>
</evidence>
<dbReference type="Pfam" id="PF00026">
    <property type="entry name" value="Asp"/>
    <property type="match status" value="1"/>
</dbReference>
<evidence type="ECO:0000259" key="5">
    <source>
        <dbReference type="PROSITE" id="PS51767"/>
    </source>
</evidence>
<dbReference type="SUPFAM" id="SSF50630">
    <property type="entry name" value="Acid proteases"/>
    <property type="match status" value="1"/>
</dbReference>
<feature type="domain" description="Peptidase A1" evidence="5">
    <location>
        <begin position="74"/>
        <end position="410"/>
    </location>
</feature>
<feature type="signal peptide" evidence="4">
    <location>
        <begin position="1"/>
        <end position="23"/>
    </location>
</feature>
<evidence type="ECO:0000256" key="1">
    <source>
        <dbReference type="ARBA" id="ARBA00007447"/>
    </source>
</evidence>
<dbReference type="GO" id="GO:0006508">
    <property type="term" value="P:proteolysis"/>
    <property type="evidence" value="ECO:0007669"/>
    <property type="project" value="InterPro"/>
</dbReference>
<dbReference type="AlphaFoldDB" id="A0A9P3G7U5"/>
<keyword evidence="7" id="KW-1185">Reference proteome</keyword>
<proteinExistence type="inferred from homology"/>
<reference evidence="6 7" key="1">
    <citation type="submission" date="2021-08" db="EMBL/GenBank/DDBJ databases">
        <title>Draft Genome Sequence of Phanerochaete sordida strain YK-624.</title>
        <authorList>
            <person name="Mori T."/>
            <person name="Dohra H."/>
            <person name="Suzuki T."/>
            <person name="Kawagishi H."/>
            <person name="Hirai H."/>
        </authorList>
    </citation>
    <scope>NUCLEOTIDE SEQUENCE [LARGE SCALE GENOMIC DNA]</scope>
    <source>
        <strain evidence="6 7">YK-624</strain>
    </source>
</reference>
<dbReference type="EMBL" id="BPQB01000019">
    <property type="protein sequence ID" value="GJE90933.1"/>
    <property type="molecule type" value="Genomic_DNA"/>
</dbReference>
<feature type="compositionally biased region" description="Low complexity" evidence="2">
    <location>
        <begin position="467"/>
        <end position="479"/>
    </location>
</feature>
<comment type="caution">
    <text evidence="6">The sequence shown here is derived from an EMBL/GenBank/DDBJ whole genome shotgun (WGS) entry which is preliminary data.</text>
</comment>
<dbReference type="InterPro" id="IPR001461">
    <property type="entry name" value="Aspartic_peptidase_A1"/>
</dbReference>
<dbReference type="GO" id="GO:0004190">
    <property type="term" value="F:aspartic-type endopeptidase activity"/>
    <property type="evidence" value="ECO:0007669"/>
    <property type="project" value="InterPro"/>
</dbReference>